<dbReference type="PROSITE" id="PS50032">
    <property type="entry name" value="KA1"/>
    <property type="match status" value="1"/>
</dbReference>
<dbReference type="PROSITE" id="PS50030">
    <property type="entry name" value="UBA"/>
    <property type="match status" value="1"/>
</dbReference>
<keyword evidence="7" id="KW-0418">Kinase</keyword>
<dbReference type="Proteomes" id="UP001648503">
    <property type="component" value="Unassembled WGS sequence"/>
</dbReference>
<sequence length="710" mass="78695">MSSAAAVTTTATAVKPSTSRSRRDKDDTNNPDIGLPGIGNYIFQKTVGEGNFAKVKLATHKLTNGEVAIKVIDKTQLDEKKLGKLYREVRIMKLLHHPNIVKLYEVIETKSTVYLVMEYASGGELYDYLVVHGKMKEKEARAKFRQILSAVSYCHKKRVIHRDLKAENLLLDANLDIKIADFGFSNYFDPDAKLDTFCGSPPYAAPELFQGRRYTGPEVDIWSLGVILYVLTTGCLPFDGKNLQEMRESVCRGKYRIPYYLSDMCEKLLRKFLVRDPVKRGSLEILLDDPWINESYGDSPISTDLSQKVEEDESVIKVIEAKYKVDRDTVLQALRDNIYNDIAAVYYLLYYEKATRDSISGECSIPDIIQMSSPTRVKEPSSNPGAAKAPNMMRIDEDGILPTVTSIAENYVANTTTEKNSNESPSKIAQLIKPTTTSSRRRRATVGADSEPKTSDAGANINEQTNNNNKDITSHIRDHSSIAHKEQHSSRETRPMTAYAAIPSVGPLGSVSAPTSAVSSGPPKNMDPIIVRSGIEEEMEDDHLVVSNLQSPINNRKRHNTIVGILRGQMKRTSEGPANTVHSPGGPSDHTAAATDRNTADEDTNKPRSLRFTFNSNTTSSKPPDEIIAEITKACDKHGIMHHALSRYLLECIWSAPATTGPGKEAIKFEIEVCKLPRLNNLHGLRFKRVAGSSADYKDACEKVLTAISL</sequence>
<dbReference type="PROSITE" id="PS00108">
    <property type="entry name" value="PROTEIN_KINASE_ST"/>
    <property type="match status" value="1"/>
</dbReference>
<evidence type="ECO:0000259" key="13">
    <source>
        <dbReference type="PROSITE" id="PS50011"/>
    </source>
</evidence>
<evidence type="ECO:0000256" key="8">
    <source>
        <dbReference type="ARBA" id="ARBA00022840"/>
    </source>
</evidence>
<organism evidence="16 17">
    <name type="scientific">Batrachochytrium salamandrivorans</name>
    <dbReference type="NCBI Taxonomy" id="1357716"/>
    <lineage>
        <taxon>Eukaryota</taxon>
        <taxon>Fungi</taxon>
        <taxon>Fungi incertae sedis</taxon>
        <taxon>Chytridiomycota</taxon>
        <taxon>Chytridiomycota incertae sedis</taxon>
        <taxon>Chytridiomycetes</taxon>
        <taxon>Rhizophydiales</taxon>
        <taxon>Rhizophydiales incertae sedis</taxon>
        <taxon>Batrachochytrium</taxon>
    </lineage>
</organism>
<dbReference type="InterPro" id="IPR008271">
    <property type="entry name" value="Ser/Thr_kinase_AS"/>
</dbReference>
<dbReference type="InterPro" id="IPR001772">
    <property type="entry name" value="KA1_dom"/>
</dbReference>
<dbReference type="Pfam" id="PF02149">
    <property type="entry name" value="KA1"/>
    <property type="match status" value="1"/>
</dbReference>
<name>A0ABQ8F6Z5_9FUNG</name>
<feature type="region of interest" description="Disordered" evidence="12">
    <location>
        <begin position="1"/>
        <end position="33"/>
    </location>
</feature>
<feature type="compositionally biased region" description="Polar residues" evidence="12">
    <location>
        <begin position="461"/>
        <end position="471"/>
    </location>
</feature>
<dbReference type="PANTHER" id="PTHR24346">
    <property type="entry name" value="MAP/MICROTUBULE AFFINITY-REGULATING KINASE"/>
    <property type="match status" value="1"/>
</dbReference>
<comment type="catalytic activity">
    <reaction evidence="9">
        <text>L-threonyl-[protein] + ATP = O-phospho-L-threonyl-[protein] + ADP + H(+)</text>
        <dbReference type="Rhea" id="RHEA:46608"/>
        <dbReference type="Rhea" id="RHEA-COMP:11060"/>
        <dbReference type="Rhea" id="RHEA-COMP:11605"/>
        <dbReference type="ChEBI" id="CHEBI:15378"/>
        <dbReference type="ChEBI" id="CHEBI:30013"/>
        <dbReference type="ChEBI" id="CHEBI:30616"/>
        <dbReference type="ChEBI" id="CHEBI:61977"/>
        <dbReference type="ChEBI" id="CHEBI:456216"/>
        <dbReference type="EC" id="2.7.11.1"/>
    </reaction>
</comment>
<dbReference type="InterPro" id="IPR000719">
    <property type="entry name" value="Prot_kinase_dom"/>
</dbReference>
<dbReference type="SUPFAM" id="SSF103243">
    <property type="entry name" value="KA1-like"/>
    <property type="match status" value="1"/>
</dbReference>
<evidence type="ECO:0000256" key="1">
    <source>
        <dbReference type="ARBA" id="ARBA00006234"/>
    </source>
</evidence>
<dbReference type="InterPro" id="IPR011009">
    <property type="entry name" value="Kinase-like_dom_sf"/>
</dbReference>
<feature type="binding site" evidence="11">
    <location>
        <position position="70"/>
    </location>
    <ligand>
        <name>ATP</name>
        <dbReference type="ChEBI" id="CHEBI:30616"/>
    </ligand>
</feature>
<keyword evidence="5" id="KW-0808">Transferase</keyword>
<feature type="region of interest" description="Disordered" evidence="12">
    <location>
        <begin position="572"/>
        <end position="623"/>
    </location>
</feature>
<feature type="domain" description="KA1" evidence="15">
    <location>
        <begin position="660"/>
        <end position="710"/>
    </location>
</feature>
<feature type="domain" description="UBA" evidence="14">
    <location>
        <begin position="308"/>
        <end position="351"/>
    </location>
</feature>
<dbReference type="Pfam" id="PF00069">
    <property type="entry name" value="Pkinase"/>
    <property type="match status" value="1"/>
</dbReference>
<dbReference type="EC" id="2.7.11.1" evidence="3"/>
<evidence type="ECO:0000259" key="14">
    <source>
        <dbReference type="PROSITE" id="PS50030"/>
    </source>
</evidence>
<keyword evidence="4" id="KW-0723">Serine/threonine-protein kinase</keyword>
<proteinExistence type="inferred from homology"/>
<dbReference type="InterPro" id="IPR017441">
    <property type="entry name" value="Protein_kinase_ATP_BS"/>
</dbReference>
<dbReference type="Gene3D" id="1.10.510.10">
    <property type="entry name" value="Transferase(Phosphotransferase) domain 1"/>
    <property type="match status" value="1"/>
</dbReference>
<dbReference type="PROSITE" id="PS00107">
    <property type="entry name" value="PROTEIN_KINASE_ATP"/>
    <property type="match status" value="1"/>
</dbReference>
<feature type="compositionally biased region" description="Polar residues" evidence="12">
    <location>
        <begin position="612"/>
        <end position="622"/>
    </location>
</feature>
<feature type="compositionally biased region" description="Polar residues" evidence="12">
    <location>
        <begin position="416"/>
        <end position="427"/>
    </location>
</feature>
<dbReference type="InterPro" id="IPR015940">
    <property type="entry name" value="UBA"/>
</dbReference>
<dbReference type="CDD" id="cd12121">
    <property type="entry name" value="MARK_C_like"/>
    <property type="match status" value="1"/>
</dbReference>
<reference evidence="16 17" key="1">
    <citation type="submission" date="2021-02" db="EMBL/GenBank/DDBJ databases">
        <title>Variation within the Batrachochytrium salamandrivorans European outbreak.</title>
        <authorList>
            <person name="Kelly M."/>
            <person name="Pasmans F."/>
            <person name="Shea T.P."/>
            <person name="Munoz J.F."/>
            <person name="Carranza S."/>
            <person name="Cuomo C.A."/>
            <person name="Martel A."/>
        </authorList>
    </citation>
    <scope>NUCLEOTIDE SEQUENCE [LARGE SCALE GENOMIC DNA]</scope>
    <source>
        <strain evidence="16 17">AMFP18/2</strain>
    </source>
</reference>
<dbReference type="Gene3D" id="3.30.310.80">
    <property type="entry name" value="Kinase associated domain 1, KA1"/>
    <property type="match status" value="1"/>
</dbReference>
<evidence type="ECO:0000256" key="5">
    <source>
        <dbReference type="ARBA" id="ARBA00022679"/>
    </source>
</evidence>
<keyword evidence="17" id="KW-1185">Reference proteome</keyword>
<evidence type="ECO:0000256" key="2">
    <source>
        <dbReference type="ARBA" id="ARBA00010791"/>
    </source>
</evidence>
<evidence type="ECO:0000256" key="6">
    <source>
        <dbReference type="ARBA" id="ARBA00022741"/>
    </source>
</evidence>
<keyword evidence="6 11" id="KW-0547">Nucleotide-binding</keyword>
<evidence type="ECO:0000256" key="12">
    <source>
        <dbReference type="SAM" id="MobiDB-lite"/>
    </source>
</evidence>
<feature type="compositionally biased region" description="Low complexity" evidence="12">
    <location>
        <begin position="1"/>
        <end position="14"/>
    </location>
</feature>
<comment type="caution">
    <text evidence="16">The sequence shown here is derived from an EMBL/GenBank/DDBJ whole genome shotgun (WGS) entry which is preliminary data.</text>
</comment>
<evidence type="ECO:0000259" key="15">
    <source>
        <dbReference type="PROSITE" id="PS50032"/>
    </source>
</evidence>
<keyword evidence="8 11" id="KW-0067">ATP-binding</keyword>
<protein>
    <recommendedName>
        <fullName evidence="3">non-specific serine/threonine protein kinase</fullName>
        <ecNumber evidence="3">2.7.11.1</ecNumber>
    </recommendedName>
</protein>
<evidence type="ECO:0000256" key="9">
    <source>
        <dbReference type="ARBA" id="ARBA00047899"/>
    </source>
</evidence>
<evidence type="ECO:0000256" key="4">
    <source>
        <dbReference type="ARBA" id="ARBA00022527"/>
    </source>
</evidence>
<dbReference type="PROSITE" id="PS50011">
    <property type="entry name" value="PROTEIN_KINASE_DOM"/>
    <property type="match status" value="1"/>
</dbReference>
<evidence type="ECO:0000313" key="16">
    <source>
        <dbReference type="EMBL" id="KAH6593269.1"/>
    </source>
</evidence>
<comment type="similarity">
    <text evidence="1">Belongs to the protein kinase superfamily. CAMK Ser/Thr protein kinase family. SNF1 subfamily.</text>
</comment>
<evidence type="ECO:0000256" key="11">
    <source>
        <dbReference type="PROSITE-ProRule" id="PRU10141"/>
    </source>
</evidence>
<feature type="domain" description="Protein kinase" evidence="13">
    <location>
        <begin position="41"/>
        <end position="292"/>
    </location>
</feature>
<evidence type="ECO:0000256" key="7">
    <source>
        <dbReference type="ARBA" id="ARBA00022777"/>
    </source>
</evidence>
<comment type="similarity">
    <text evidence="2">Belongs to the protein kinase superfamily. CAMK Ser/Thr protein kinase family. NIM1 subfamily.</text>
</comment>
<dbReference type="PANTHER" id="PTHR24346:SF82">
    <property type="entry name" value="KP78A-RELATED"/>
    <property type="match status" value="1"/>
</dbReference>
<dbReference type="InterPro" id="IPR028375">
    <property type="entry name" value="KA1/Ssp2_C"/>
</dbReference>
<dbReference type="SMART" id="SM00220">
    <property type="entry name" value="S_TKc"/>
    <property type="match status" value="1"/>
</dbReference>
<dbReference type="SUPFAM" id="SSF56112">
    <property type="entry name" value="Protein kinase-like (PK-like)"/>
    <property type="match status" value="1"/>
</dbReference>
<comment type="catalytic activity">
    <reaction evidence="10">
        <text>L-seryl-[protein] + ATP = O-phospho-L-seryl-[protein] + ADP + H(+)</text>
        <dbReference type="Rhea" id="RHEA:17989"/>
        <dbReference type="Rhea" id="RHEA-COMP:9863"/>
        <dbReference type="Rhea" id="RHEA-COMP:11604"/>
        <dbReference type="ChEBI" id="CHEBI:15378"/>
        <dbReference type="ChEBI" id="CHEBI:29999"/>
        <dbReference type="ChEBI" id="CHEBI:30616"/>
        <dbReference type="ChEBI" id="CHEBI:83421"/>
        <dbReference type="ChEBI" id="CHEBI:456216"/>
        <dbReference type="EC" id="2.7.11.1"/>
    </reaction>
</comment>
<evidence type="ECO:0000256" key="3">
    <source>
        <dbReference type="ARBA" id="ARBA00012513"/>
    </source>
</evidence>
<gene>
    <name evidence="16" type="ORF">BASA50_007475</name>
</gene>
<evidence type="ECO:0000313" key="17">
    <source>
        <dbReference type="Proteomes" id="UP001648503"/>
    </source>
</evidence>
<dbReference type="EMBL" id="JAFCIX010000357">
    <property type="protein sequence ID" value="KAH6593269.1"/>
    <property type="molecule type" value="Genomic_DNA"/>
</dbReference>
<feature type="region of interest" description="Disordered" evidence="12">
    <location>
        <begin position="416"/>
        <end position="472"/>
    </location>
</feature>
<accession>A0ABQ8F6Z5</accession>
<evidence type="ECO:0000256" key="10">
    <source>
        <dbReference type="ARBA" id="ARBA00048679"/>
    </source>
</evidence>